<evidence type="ECO:0000313" key="3">
    <source>
        <dbReference type="Proteomes" id="UP000682713"/>
    </source>
</evidence>
<gene>
    <name evidence="2" type="ORF">KHA93_20310</name>
</gene>
<dbReference type="InterPro" id="IPR052519">
    <property type="entry name" value="Euk-type_GlcNAc_Kinase"/>
</dbReference>
<dbReference type="Proteomes" id="UP000682713">
    <property type="component" value="Unassembled WGS sequence"/>
</dbReference>
<evidence type="ECO:0000313" key="2">
    <source>
        <dbReference type="EMBL" id="MBS4201953.1"/>
    </source>
</evidence>
<organism evidence="2 3">
    <name type="scientific">Lederbergia citrisecunda</name>
    <dbReference type="NCBI Taxonomy" id="2833583"/>
    <lineage>
        <taxon>Bacteria</taxon>
        <taxon>Bacillati</taxon>
        <taxon>Bacillota</taxon>
        <taxon>Bacilli</taxon>
        <taxon>Bacillales</taxon>
        <taxon>Bacillaceae</taxon>
        <taxon>Lederbergia</taxon>
    </lineage>
</organism>
<dbReference type="Gene3D" id="3.30.420.40">
    <property type="match status" value="2"/>
</dbReference>
<dbReference type="RefSeq" id="WP_213112377.1">
    <property type="nucleotide sequence ID" value="NZ_JAGYPJ010000001.1"/>
</dbReference>
<reference evidence="2 3" key="1">
    <citation type="submission" date="2021-05" db="EMBL/GenBank/DDBJ databases">
        <title>Novel Bacillus species.</title>
        <authorList>
            <person name="Liu G."/>
        </authorList>
    </citation>
    <scope>NUCLEOTIDE SEQUENCE [LARGE SCALE GENOMIC DNA]</scope>
    <source>
        <strain evidence="2 3">FJAT-49732</strain>
    </source>
</reference>
<dbReference type="EMBL" id="JAGYPJ010000001">
    <property type="protein sequence ID" value="MBS4201953.1"/>
    <property type="molecule type" value="Genomic_DNA"/>
</dbReference>
<keyword evidence="3" id="KW-1185">Reference proteome</keyword>
<dbReference type="CDD" id="cd24007">
    <property type="entry name" value="ASKHA_NBD_eukNAGK-like"/>
    <property type="match status" value="1"/>
</dbReference>
<dbReference type="Pfam" id="PF01869">
    <property type="entry name" value="BcrAD_BadFG"/>
    <property type="match status" value="1"/>
</dbReference>
<name>A0A942TRE3_9BACI</name>
<dbReference type="PANTHER" id="PTHR43190">
    <property type="entry name" value="N-ACETYL-D-GLUCOSAMINE KINASE"/>
    <property type="match status" value="1"/>
</dbReference>
<sequence length="328" mass="35455">MPIIMGVDGGGSKTFTVISDEHGNLLGKGVSGGGGGNYQTVGIDKAVENITASIEAALKSAGLDYKDIDFVQYGLAGADRPKDIAIIESGLKRIPFENWGLVCDTMEGLRIGSKNFTGVVLVCGTGTNAAGRNKEAKQVQIGGFGYFFGDYAGGSAMAQETFRAAMRSWEQREQPSVLTEKVSKYFGFNNMEEVYNHFLDNDIYHVPNDLALILHEAADEGDPLAINLMEMMGKELGLAASAVIKNLGELDQPIPIVLTGSIVQKGQNKYLLEALRKTIEADHQKQTELVIPKMEPVYGSVLLGIDHLGINATDDIYEKFNSYGGYEE</sequence>
<dbReference type="PANTHER" id="PTHR43190:SF3">
    <property type="entry name" value="N-ACETYL-D-GLUCOSAMINE KINASE"/>
    <property type="match status" value="1"/>
</dbReference>
<dbReference type="SUPFAM" id="SSF53067">
    <property type="entry name" value="Actin-like ATPase domain"/>
    <property type="match status" value="2"/>
</dbReference>
<dbReference type="InterPro" id="IPR043129">
    <property type="entry name" value="ATPase_NBD"/>
</dbReference>
<dbReference type="InterPro" id="IPR002731">
    <property type="entry name" value="ATPase_BadF"/>
</dbReference>
<feature type="domain" description="ATPase BadF/BadG/BcrA/BcrD type" evidence="1">
    <location>
        <begin position="6"/>
        <end position="304"/>
    </location>
</feature>
<accession>A0A942TRE3</accession>
<comment type="caution">
    <text evidence="2">The sequence shown here is derived from an EMBL/GenBank/DDBJ whole genome shotgun (WGS) entry which is preliminary data.</text>
</comment>
<dbReference type="AlphaFoldDB" id="A0A942TRE3"/>
<protein>
    <submittedName>
        <fullName evidence="2">ATPase</fullName>
    </submittedName>
</protein>
<proteinExistence type="predicted"/>
<evidence type="ECO:0000259" key="1">
    <source>
        <dbReference type="Pfam" id="PF01869"/>
    </source>
</evidence>